<dbReference type="EMBL" id="JALJOQ010000178">
    <property type="protein sequence ID" value="KAK9791369.1"/>
    <property type="molecule type" value="Genomic_DNA"/>
</dbReference>
<dbReference type="Proteomes" id="UP001465755">
    <property type="component" value="Unassembled WGS sequence"/>
</dbReference>
<evidence type="ECO:0000313" key="2">
    <source>
        <dbReference type="EMBL" id="KAK9791369.1"/>
    </source>
</evidence>
<keyword evidence="3" id="KW-1185">Reference proteome</keyword>
<dbReference type="InterPro" id="IPR040911">
    <property type="entry name" value="Exostosin_GT47"/>
</dbReference>
<gene>
    <name evidence="2" type="ORF">WJX73_000756</name>
</gene>
<name>A0AAW1NS54_9CHLO</name>
<organism evidence="2 3">
    <name type="scientific">Symbiochloris irregularis</name>
    <dbReference type="NCBI Taxonomy" id="706552"/>
    <lineage>
        <taxon>Eukaryota</taxon>
        <taxon>Viridiplantae</taxon>
        <taxon>Chlorophyta</taxon>
        <taxon>core chlorophytes</taxon>
        <taxon>Trebouxiophyceae</taxon>
        <taxon>Trebouxiales</taxon>
        <taxon>Trebouxiaceae</taxon>
        <taxon>Symbiochloris</taxon>
    </lineage>
</organism>
<dbReference type="AlphaFoldDB" id="A0AAW1NS54"/>
<protein>
    <recommendedName>
        <fullName evidence="1">Exostosin GT47 domain-containing protein</fullName>
    </recommendedName>
</protein>
<evidence type="ECO:0000313" key="3">
    <source>
        <dbReference type="Proteomes" id="UP001465755"/>
    </source>
</evidence>
<accession>A0AAW1NS54</accession>
<evidence type="ECO:0000259" key="1">
    <source>
        <dbReference type="Pfam" id="PF03016"/>
    </source>
</evidence>
<feature type="domain" description="Exostosin GT47" evidence="1">
    <location>
        <begin position="1"/>
        <end position="59"/>
    </location>
</feature>
<reference evidence="2 3" key="1">
    <citation type="journal article" date="2024" name="Nat. Commun.">
        <title>Phylogenomics reveals the evolutionary origins of lichenization in chlorophyte algae.</title>
        <authorList>
            <person name="Puginier C."/>
            <person name="Libourel C."/>
            <person name="Otte J."/>
            <person name="Skaloud P."/>
            <person name="Haon M."/>
            <person name="Grisel S."/>
            <person name="Petersen M."/>
            <person name="Berrin J.G."/>
            <person name="Delaux P.M."/>
            <person name="Dal Grande F."/>
            <person name="Keller J."/>
        </authorList>
    </citation>
    <scope>NUCLEOTIDE SEQUENCE [LARGE SCALE GENOMIC DNA]</scope>
    <source>
        <strain evidence="2 3">SAG 2036</strain>
    </source>
</reference>
<dbReference type="Pfam" id="PF03016">
    <property type="entry name" value="Exostosin_GT47"/>
    <property type="match status" value="1"/>
</dbReference>
<comment type="caution">
    <text evidence="2">The sequence shown here is derived from an EMBL/GenBank/DDBJ whole genome shotgun (WGS) entry which is preliminary data.</text>
</comment>
<sequence>MEHSKFCLVLPGDSQSTRRLSEIFIAGCIPVFIGPPYNSMPLASSIDYASVGIFFNVSNTVAWLESDAKWAMSPDDRPMTPQDALYWLPDANVSRVMIQVPQIPLCHSDSSRLSI</sequence>
<proteinExistence type="predicted"/>